<dbReference type="InterPro" id="IPR005036">
    <property type="entry name" value="CBM21_dom"/>
</dbReference>
<dbReference type="PROSITE" id="PS51159">
    <property type="entry name" value="CBM21"/>
    <property type="match status" value="1"/>
</dbReference>
<dbReference type="Gene3D" id="2.60.40.2440">
    <property type="entry name" value="Carbohydrate binding type-21 domain"/>
    <property type="match status" value="1"/>
</dbReference>
<reference evidence="2" key="2">
    <citation type="submission" date="2021-10" db="EMBL/GenBank/DDBJ databases">
        <title>Phylogenomics reveals ancestral predisposition of the termite-cultivated fungus Termitomyces towards a domesticated lifestyle.</title>
        <authorList>
            <person name="Auxier B."/>
            <person name="Grum-Grzhimaylo A."/>
            <person name="Cardenas M.E."/>
            <person name="Lodge J.D."/>
            <person name="Laessoe T."/>
            <person name="Pedersen O."/>
            <person name="Smith M.E."/>
            <person name="Kuyper T.W."/>
            <person name="Franco-Molano E.A."/>
            <person name="Baroni T.J."/>
            <person name="Aanen D.K."/>
        </authorList>
    </citation>
    <scope>NUCLEOTIDE SEQUENCE</scope>
    <source>
        <strain evidence="2">AP01</strain>
        <tissue evidence="2">Mycelium</tissue>
    </source>
</reference>
<dbReference type="OrthoDB" id="550577at2759"/>
<keyword evidence="3" id="KW-1185">Reference proteome</keyword>
<reference evidence="2" key="1">
    <citation type="submission" date="2020-07" db="EMBL/GenBank/DDBJ databases">
        <authorList>
            <person name="Nieuwenhuis M."/>
            <person name="Van De Peppel L.J.J."/>
        </authorList>
    </citation>
    <scope>NUCLEOTIDE SEQUENCE</scope>
    <source>
        <strain evidence="2">AP01</strain>
        <tissue evidence="2">Mycelium</tissue>
    </source>
</reference>
<name>A0A9P7K7P7_9AGAR</name>
<dbReference type="Proteomes" id="UP000775547">
    <property type="component" value="Unassembled WGS sequence"/>
</dbReference>
<dbReference type="AlphaFoldDB" id="A0A9P7K7P7"/>
<feature type="domain" description="CBM21" evidence="1">
    <location>
        <begin position="1"/>
        <end position="95"/>
    </location>
</feature>
<protein>
    <recommendedName>
        <fullName evidence="1">CBM21 domain-containing protein</fullName>
    </recommendedName>
</protein>
<organism evidence="2 3">
    <name type="scientific">Asterophora parasitica</name>
    <dbReference type="NCBI Taxonomy" id="117018"/>
    <lineage>
        <taxon>Eukaryota</taxon>
        <taxon>Fungi</taxon>
        <taxon>Dikarya</taxon>
        <taxon>Basidiomycota</taxon>
        <taxon>Agaricomycotina</taxon>
        <taxon>Agaricomycetes</taxon>
        <taxon>Agaricomycetidae</taxon>
        <taxon>Agaricales</taxon>
        <taxon>Tricholomatineae</taxon>
        <taxon>Lyophyllaceae</taxon>
        <taxon>Asterophora</taxon>
    </lineage>
</organism>
<dbReference type="InterPro" id="IPR038175">
    <property type="entry name" value="CBM21_dom_sf"/>
</dbReference>
<evidence type="ECO:0000313" key="2">
    <source>
        <dbReference type="EMBL" id="KAG5640213.1"/>
    </source>
</evidence>
<accession>A0A9P7K7P7</accession>
<evidence type="ECO:0000313" key="3">
    <source>
        <dbReference type="Proteomes" id="UP000775547"/>
    </source>
</evidence>
<dbReference type="EMBL" id="JABCKV010001010">
    <property type="protein sequence ID" value="KAG5640213.1"/>
    <property type="molecule type" value="Genomic_DNA"/>
</dbReference>
<comment type="caution">
    <text evidence="2">The sequence shown here is derived from an EMBL/GenBank/DDBJ whole genome shotgun (WGS) entry which is preliminary data.</text>
</comment>
<evidence type="ECO:0000259" key="1">
    <source>
        <dbReference type="PROSITE" id="PS51159"/>
    </source>
</evidence>
<gene>
    <name evidence="2" type="ORF">DXG03_000546</name>
</gene>
<proteinExistence type="predicted"/>
<sequence>MYSYKILPTPATPYLIKNIAYEKVVTVTYSNAAGNWVSGQTIYASYSGPISGTSYEIWKFSGSIGSGGIKQFYLRYDVQGNSYYDNNYTQYADSTSNPGATNVPAELTPCNTWNGLDACSGQQTDYDASYDQRMWQTPARGSIDWSEGFQDYRDLTGYVDLVYNAARTSVTVNVIANSRTGAALTYSFNGGAFGSSSSATVTSSFTGAYAISVRDAKGKSLVFDRECTLPLMRIGLIFVCKRLTLSGMRPL</sequence>
<dbReference type="Pfam" id="PF03370">
    <property type="entry name" value="CBM_21"/>
    <property type="match status" value="1"/>
</dbReference>